<dbReference type="PROSITE" id="PS50043">
    <property type="entry name" value="HTH_LUXR_2"/>
    <property type="match status" value="1"/>
</dbReference>
<dbReference type="GO" id="GO:0006355">
    <property type="term" value="P:regulation of DNA-templated transcription"/>
    <property type="evidence" value="ECO:0007669"/>
    <property type="project" value="InterPro"/>
</dbReference>
<proteinExistence type="predicted"/>
<dbReference type="KEGG" id="hfv:R50_2339"/>
<organism evidence="5 6">
    <name type="scientific">Candidatus Hydrogenisulfobacillus filiaventi</name>
    <dbReference type="NCBI Taxonomy" id="2707344"/>
    <lineage>
        <taxon>Bacteria</taxon>
        <taxon>Bacillati</taxon>
        <taxon>Bacillota</taxon>
        <taxon>Clostridia</taxon>
        <taxon>Eubacteriales</taxon>
        <taxon>Clostridiales Family XVII. Incertae Sedis</taxon>
        <taxon>Candidatus Hydrogenisulfobacillus</taxon>
    </lineage>
</organism>
<evidence type="ECO:0000313" key="5">
    <source>
        <dbReference type="EMBL" id="CAB1129836.1"/>
    </source>
</evidence>
<keyword evidence="1" id="KW-0805">Transcription regulation</keyword>
<dbReference type="Pfam" id="PF00196">
    <property type="entry name" value="GerE"/>
    <property type="match status" value="1"/>
</dbReference>
<dbReference type="GO" id="GO:0003677">
    <property type="term" value="F:DNA binding"/>
    <property type="evidence" value="ECO:0007669"/>
    <property type="project" value="UniProtKB-KW"/>
</dbReference>
<keyword evidence="2" id="KW-0238">DNA-binding</keyword>
<dbReference type="PRINTS" id="PR00038">
    <property type="entry name" value="HTHLUXR"/>
</dbReference>
<evidence type="ECO:0000256" key="2">
    <source>
        <dbReference type="ARBA" id="ARBA00023125"/>
    </source>
</evidence>
<dbReference type="SUPFAM" id="SSF46894">
    <property type="entry name" value="C-terminal effector domain of the bipartite response regulators"/>
    <property type="match status" value="1"/>
</dbReference>
<dbReference type="SMART" id="SM00421">
    <property type="entry name" value="HTH_LUXR"/>
    <property type="match status" value="1"/>
</dbReference>
<evidence type="ECO:0000313" key="6">
    <source>
        <dbReference type="Proteomes" id="UP000503399"/>
    </source>
</evidence>
<dbReference type="CDD" id="cd06170">
    <property type="entry name" value="LuxR_C_like"/>
    <property type="match status" value="1"/>
</dbReference>
<keyword evidence="3" id="KW-0804">Transcription</keyword>
<dbReference type="Proteomes" id="UP000503399">
    <property type="component" value="Chromosome"/>
</dbReference>
<dbReference type="EMBL" id="LR778114">
    <property type="protein sequence ID" value="CAB1129836.1"/>
    <property type="molecule type" value="Genomic_DNA"/>
</dbReference>
<dbReference type="InterPro" id="IPR036388">
    <property type="entry name" value="WH-like_DNA-bd_sf"/>
</dbReference>
<dbReference type="Gene3D" id="1.10.10.10">
    <property type="entry name" value="Winged helix-like DNA-binding domain superfamily/Winged helix DNA-binding domain"/>
    <property type="match status" value="1"/>
</dbReference>
<name>A0A6F8ZJ79_9FIRM</name>
<protein>
    <recommendedName>
        <fullName evidence="4">HTH luxR-type domain-containing protein</fullName>
    </recommendedName>
</protein>
<dbReference type="InterPro" id="IPR000792">
    <property type="entry name" value="Tscrpt_reg_LuxR_C"/>
</dbReference>
<accession>A0A6F8ZJ79</accession>
<reference evidence="5 6" key="1">
    <citation type="submission" date="2020-02" db="EMBL/GenBank/DDBJ databases">
        <authorList>
            <person name="Hogendoorn C."/>
        </authorList>
    </citation>
    <scope>NUCLEOTIDE SEQUENCE [LARGE SCALE GENOMIC DNA]</scope>
    <source>
        <strain evidence="5">R501</strain>
    </source>
</reference>
<gene>
    <name evidence="5" type="ORF">R50_2339</name>
</gene>
<dbReference type="PANTHER" id="PTHR44688">
    <property type="entry name" value="DNA-BINDING TRANSCRIPTIONAL ACTIVATOR DEVR_DOSR"/>
    <property type="match status" value="1"/>
</dbReference>
<evidence type="ECO:0000256" key="1">
    <source>
        <dbReference type="ARBA" id="ARBA00023015"/>
    </source>
</evidence>
<dbReference type="PANTHER" id="PTHR44688:SF16">
    <property type="entry name" value="DNA-BINDING TRANSCRIPTIONAL ACTIVATOR DEVR_DOSR"/>
    <property type="match status" value="1"/>
</dbReference>
<feature type="domain" description="HTH luxR-type" evidence="4">
    <location>
        <begin position="153"/>
        <end position="218"/>
    </location>
</feature>
<sequence length="238" mass="25576">MVDTGTFTQIVVVGRSSMLCQTLARWLSEIGNGTARVLEPSGLAAATAADAILLLLEDEADLALLQRLSALPAGSRPHRLLLFPELHWPLMERAAHAGHVDAIIGPPVSARLVRRVLDLMAGCTHHPRPLWVLAGGMPDVLPDAGPLPPSGAPPGGPVSLTPRERGILTLLDRDYSNQEIARLLVISPHTVKRRLEHLFRTLAVSSRMEAVHIAHRNGLLRTRRTDAAGQPRAGCSAP</sequence>
<dbReference type="InterPro" id="IPR016032">
    <property type="entry name" value="Sig_transdc_resp-reg_C-effctor"/>
</dbReference>
<evidence type="ECO:0000256" key="3">
    <source>
        <dbReference type="ARBA" id="ARBA00023163"/>
    </source>
</evidence>
<keyword evidence="6" id="KW-1185">Reference proteome</keyword>
<evidence type="ECO:0000259" key="4">
    <source>
        <dbReference type="PROSITE" id="PS50043"/>
    </source>
</evidence>
<dbReference type="AlphaFoldDB" id="A0A6F8ZJ79"/>